<dbReference type="AlphaFoldDB" id="A0A165K7E6"/>
<organism evidence="3 4">
    <name type="scientific">Exidia glandulosa HHB12029</name>
    <dbReference type="NCBI Taxonomy" id="1314781"/>
    <lineage>
        <taxon>Eukaryota</taxon>
        <taxon>Fungi</taxon>
        <taxon>Dikarya</taxon>
        <taxon>Basidiomycota</taxon>
        <taxon>Agaricomycotina</taxon>
        <taxon>Agaricomycetes</taxon>
        <taxon>Auriculariales</taxon>
        <taxon>Exidiaceae</taxon>
        <taxon>Exidia</taxon>
    </lineage>
</organism>
<dbReference type="Proteomes" id="UP000077266">
    <property type="component" value="Unassembled WGS sequence"/>
</dbReference>
<gene>
    <name evidence="3" type="ORF">EXIGLDRAFT_453199</name>
</gene>
<evidence type="ECO:0000256" key="2">
    <source>
        <dbReference type="SAM" id="SignalP"/>
    </source>
</evidence>
<evidence type="ECO:0000256" key="1">
    <source>
        <dbReference type="SAM" id="MobiDB-lite"/>
    </source>
</evidence>
<dbReference type="EMBL" id="KV425950">
    <property type="protein sequence ID" value="KZV95912.1"/>
    <property type="molecule type" value="Genomic_DNA"/>
</dbReference>
<feature type="chain" id="PRO_5007860595" evidence="2">
    <location>
        <begin position="18"/>
        <end position="263"/>
    </location>
</feature>
<dbReference type="InParanoid" id="A0A165K7E6"/>
<accession>A0A165K7E6</accession>
<keyword evidence="4" id="KW-1185">Reference proteome</keyword>
<proteinExistence type="predicted"/>
<keyword evidence="2" id="KW-0732">Signal</keyword>
<feature type="signal peptide" evidence="2">
    <location>
        <begin position="1"/>
        <end position="17"/>
    </location>
</feature>
<evidence type="ECO:0000313" key="3">
    <source>
        <dbReference type="EMBL" id="KZV95912.1"/>
    </source>
</evidence>
<reference evidence="3 4" key="1">
    <citation type="journal article" date="2016" name="Mol. Biol. Evol.">
        <title>Comparative Genomics of Early-Diverging Mushroom-Forming Fungi Provides Insights into the Origins of Lignocellulose Decay Capabilities.</title>
        <authorList>
            <person name="Nagy L.G."/>
            <person name="Riley R."/>
            <person name="Tritt A."/>
            <person name="Adam C."/>
            <person name="Daum C."/>
            <person name="Floudas D."/>
            <person name="Sun H."/>
            <person name="Yadav J.S."/>
            <person name="Pangilinan J."/>
            <person name="Larsson K.H."/>
            <person name="Matsuura K."/>
            <person name="Barry K."/>
            <person name="Labutti K."/>
            <person name="Kuo R."/>
            <person name="Ohm R.A."/>
            <person name="Bhattacharya S.S."/>
            <person name="Shirouzu T."/>
            <person name="Yoshinaga Y."/>
            <person name="Martin F.M."/>
            <person name="Grigoriev I.V."/>
            <person name="Hibbett D.S."/>
        </authorList>
    </citation>
    <scope>NUCLEOTIDE SEQUENCE [LARGE SCALE GENOMIC DNA]</scope>
    <source>
        <strain evidence="3 4">HHB12029</strain>
    </source>
</reference>
<name>A0A165K7E6_EXIGL</name>
<sequence>MRLQFLLLTASVTVSLAAQNAFFVALAPGPLRLVHPDVHAHTHGYNHNHTRTLSRRDVKLVPAAKCDAAAPSPCEATDAFCCAESTQCRARKSSPTSKTQWLCVHKGELDSAMECGASDTPCNDGVSCCPEDMSCAAEGGCVAEMSPADGDGDEEGPGQEGACVDGETPCVNACCTEKETCHVATGVCMAAIEAGADSPAPAPAGAAPTNTTNTSSSVASNTNTHAALVTVTAVPMPNTGHDGAGSVGLLVAVLGVTFMASLA</sequence>
<protein>
    <submittedName>
        <fullName evidence="3">Uncharacterized protein</fullName>
    </submittedName>
</protein>
<feature type="region of interest" description="Disordered" evidence="1">
    <location>
        <begin position="199"/>
        <end position="220"/>
    </location>
</feature>
<evidence type="ECO:0000313" key="4">
    <source>
        <dbReference type="Proteomes" id="UP000077266"/>
    </source>
</evidence>